<comment type="caution">
    <text evidence="3">The sequence shown here is derived from an EMBL/GenBank/DDBJ whole genome shotgun (WGS) entry which is preliminary data.</text>
</comment>
<evidence type="ECO:0000259" key="2">
    <source>
        <dbReference type="PROSITE" id="PS50102"/>
    </source>
</evidence>
<evidence type="ECO:0000313" key="3">
    <source>
        <dbReference type="EMBL" id="PNH06623.1"/>
    </source>
</evidence>
<dbReference type="Gene3D" id="3.30.70.330">
    <property type="match status" value="1"/>
</dbReference>
<dbReference type="InterPro" id="IPR035979">
    <property type="entry name" value="RBD_domain_sf"/>
</dbReference>
<gene>
    <name evidence="3" type="ORF">TSOC_007000</name>
</gene>
<dbReference type="InterPro" id="IPR000504">
    <property type="entry name" value="RRM_dom"/>
</dbReference>
<dbReference type="InterPro" id="IPR012677">
    <property type="entry name" value="Nucleotide-bd_a/b_plait_sf"/>
</dbReference>
<dbReference type="PROSITE" id="PS50102">
    <property type="entry name" value="RRM"/>
    <property type="match status" value="1"/>
</dbReference>
<reference evidence="3 4" key="1">
    <citation type="journal article" date="2017" name="Mol. Biol. Evol.">
        <title>The 4-celled Tetrabaena socialis nuclear genome reveals the essential components for genetic control of cell number at the origin of multicellularity in the volvocine lineage.</title>
        <authorList>
            <person name="Featherston J."/>
            <person name="Arakaki Y."/>
            <person name="Hanschen E.R."/>
            <person name="Ferris P.J."/>
            <person name="Michod R.E."/>
            <person name="Olson B.J.S.C."/>
            <person name="Nozaki H."/>
            <person name="Durand P.M."/>
        </authorList>
    </citation>
    <scope>NUCLEOTIDE SEQUENCE [LARGE SCALE GENOMIC DNA]</scope>
    <source>
        <strain evidence="3 4">NIES-571</strain>
    </source>
</reference>
<keyword evidence="1" id="KW-0694">RNA-binding</keyword>
<organism evidence="3 4">
    <name type="scientific">Tetrabaena socialis</name>
    <dbReference type="NCBI Taxonomy" id="47790"/>
    <lineage>
        <taxon>Eukaryota</taxon>
        <taxon>Viridiplantae</taxon>
        <taxon>Chlorophyta</taxon>
        <taxon>core chlorophytes</taxon>
        <taxon>Chlorophyceae</taxon>
        <taxon>CS clade</taxon>
        <taxon>Chlamydomonadales</taxon>
        <taxon>Tetrabaenaceae</taxon>
        <taxon>Tetrabaena</taxon>
    </lineage>
</organism>
<sequence length="90" mass="10950">MRYKEDGDDAIKRLDRSEYGHKRRLLRVEWAQHKESDLKRDTRPSKTLFVVNFDVRRTNERDVERHFAKDGKLTRVQIKKNYAFVQFPDV</sequence>
<dbReference type="EMBL" id="PGGS01000225">
    <property type="protein sequence ID" value="PNH06623.1"/>
    <property type="molecule type" value="Genomic_DNA"/>
</dbReference>
<feature type="domain" description="RRM" evidence="2">
    <location>
        <begin position="46"/>
        <end position="90"/>
    </location>
</feature>
<accession>A0A2J8A284</accession>
<evidence type="ECO:0000256" key="1">
    <source>
        <dbReference type="PROSITE-ProRule" id="PRU00176"/>
    </source>
</evidence>
<evidence type="ECO:0000313" key="4">
    <source>
        <dbReference type="Proteomes" id="UP000236333"/>
    </source>
</evidence>
<protein>
    <submittedName>
        <fullName evidence="3">Arginine/serine-rich-splicing factor RSP31</fullName>
    </submittedName>
</protein>
<feature type="non-terminal residue" evidence="3">
    <location>
        <position position="90"/>
    </location>
</feature>
<dbReference type="OrthoDB" id="5970at2759"/>
<dbReference type="GO" id="GO:0003723">
    <property type="term" value="F:RNA binding"/>
    <property type="evidence" value="ECO:0007669"/>
    <property type="project" value="UniProtKB-UniRule"/>
</dbReference>
<keyword evidence="4" id="KW-1185">Reference proteome</keyword>
<dbReference type="SUPFAM" id="SSF54928">
    <property type="entry name" value="RNA-binding domain, RBD"/>
    <property type="match status" value="1"/>
</dbReference>
<dbReference type="Proteomes" id="UP000236333">
    <property type="component" value="Unassembled WGS sequence"/>
</dbReference>
<dbReference type="AlphaFoldDB" id="A0A2J8A284"/>
<proteinExistence type="predicted"/>
<name>A0A2J8A284_9CHLO</name>